<comment type="similarity">
    <text evidence="2 7">Belongs to the derlin family.</text>
</comment>
<evidence type="ECO:0000256" key="5">
    <source>
        <dbReference type="ARBA" id="ARBA00022989"/>
    </source>
</evidence>
<feature type="transmembrane region" description="Helical" evidence="7">
    <location>
        <begin position="19"/>
        <end position="37"/>
    </location>
</feature>
<dbReference type="Pfam" id="PF04511">
    <property type="entry name" value="DER1"/>
    <property type="match status" value="1"/>
</dbReference>
<dbReference type="OrthoDB" id="361673at2759"/>
<dbReference type="VEuPathDB" id="PiroplasmaDB:TOT_040000164"/>
<evidence type="ECO:0000256" key="3">
    <source>
        <dbReference type="ARBA" id="ARBA00022692"/>
    </source>
</evidence>
<dbReference type="SUPFAM" id="SSF144091">
    <property type="entry name" value="Rhomboid-like"/>
    <property type="match status" value="1"/>
</dbReference>
<keyword evidence="3 7" id="KW-0812">Transmembrane</keyword>
<protein>
    <recommendedName>
        <fullName evidence="7">Derlin</fullName>
    </recommendedName>
</protein>
<dbReference type="PANTHER" id="PTHR11009">
    <property type="entry name" value="DER1-LIKE PROTEIN, DERLIN"/>
    <property type="match status" value="1"/>
</dbReference>
<evidence type="ECO:0000256" key="1">
    <source>
        <dbReference type="ARBA" id="ARBA00004477"/>
    </source>
</evidence>
<dbReference type="InterPro" id="IPR035952">
    <property type="entry name" value="Rhomboid-like_sf"/>
</dbReference>
<dbReference type="Proteomes" id="UP000003786">
    <property type="component" value="Chromosome 4"/>
</dbReference>
<comment type="subcellular location">
    <subcellularLocation>
        <location evidence="1 7">Endoplasmic reticulum membrane</location>
        <topology evidence="1 7">Multi-pass membrane protein</topology>
    </subcellularLocation>
</comment>
<feature type="transmembrane region" description="Helical" evidence="7">
    <location>
        <begin position="145"/>
        <end position="165"/>
    </location>
</feature>
<evidence type="ECO:0000256" key="2">
    <source>
        <dbReference type="ARBA" id="ARBA00008917"/>
    </source>
</evidence>
<dbReference type="InterPro" id="IPR007599">
    <property type="entry name" value="DER1"/>
</dbReference>
<evidence type="ECO:0000256" key="4">
    <source>
        <dbReference type="ARBA" id="ARBA00022824"/>
    </source>
</evidence>
<reference evidence="8 9" key="1">
    <citation type="journal article" date="2012" name="MBio">
        <title>Comparative genome analysis of three eukaryotic parasites with differing abilities to transform leukocytes reveals key mediators of Theileria-induced leukocyte transformation.</title>
        <authorList>
            <person name="Hayashida K."/>
            <person name="Hara Y."/>
            <person name="Abe T."/>
            <person name="Yamasaki C."/>
            <person name="Toyoda A."/>
            <person name="Kosuge T."/>
            <person name="Suzuki Y."/>
            <person name="Sato Y."/>
            <person name="Kawashima S."/>
            <person name="Katayama T."/>
            <person name="Wakaguri H."/>
            <person name="Inoue N."/>
            <person name="Homma K."/>
            <person name="Tada-Umezaki M."/>
            <person name="Yagi Y."/>
            <person name="Fujii Y."/>
            <person name="Habara T."/>
            <person name="Kanehisa M."/>
            <person name="Watanabe H."/>
            <person name="Ito K."/>
            <person name="Gojobori T."/>
            <person name="Sugawara H."/>
            <person name="Imanishi T."/>
            <person name="Weir W."/>
            <person name="Gardner M."/>
            <person name="Pain A."/>
            <person name="Shiels B."/>
            <person name="Hattori M."/>
            <person name="Nene V."/>
            <person name="Sugimoto C."/>
        </authorList>
    </citation>
    <scope>NUCLEOTIDE SEQUENCE [LARGE SCALE GENOMIC DNA]</scope>
    <source>
        <strain evidence="8 9">Shintoku</strain>
    </source>
</reference>
<keyword evidence="6 7" id="KW-0472">Membrane</keyword>
<keyword evidence="5 7" id="KW-1133">Transmembrane helix</keyword>
<feature type="transmembrane region" description="Helical" evidence="7">
    <location>
        <begin position="98"/>
        <end position="116"/>
    </location>
</feature>
<evidence type="ECO:0000256" key="6">
    <source>
        <dbReference type="ARBA" id="ARBA00023136"/>
    </source>
</evidence>
<evidence type="ECO:0000313" key="8">
    <source>
        <dbReference type="EMBL" id="BAM41782.1"/>
    </source>
</evidence>
<dbReference type="KEGG" id="tot:TOT_040000164"/>
<dbReference type="RefSeq" id="XP_009692083.1">
    <property type="nucleotide sequence ID" value="XM_009693788.1"/>
</dbReference>
<dbReference type="STRING" id="869250.J4CDV1"/>
<evidence type="ECO:0000256" key="7">
    <source>
        <dbReference type="RuleBase" id="RU363059"/>
    </source>
</evidence>
<feature type="transmembrane region" description="Helical" evidence="7">
    <location>
        <begin position="57"/>
        <end position="78"/>
    </location>
</feature>
<name>J4CDV1_THEOR</name>
<accession>J4CDV1</accession>
<dbReference type="GO" id="GO:0005789">
    <property type="term" value="C:endoplasmic reticulum membrane"/>
    <property type="evidence" value="ECO:0007669"/>
    <property type="project" value="UniProtKB-SubCell"/>
</dbReference>
<dbReference type="eggNOG" id="KOG0858">
    <property type="taxonomic scope" value="Eukaryota"/>
</dbReference>
<dbReference type="GeneID" id="20716258"/>
<dbReference type="AlphaFoldDB" id="J4CDV1"/>
<sequence>MDSHGPETWYIRLPRFTRAFITIVLGLTLLVLFKGVQPSTLSLNWPLVLQKLQVWRVFTNVLFVGKFSLRWVFFVMLFSQFSASLEKNAVFAGSPGSYLYFLVIQTVTLSSVSAAFFWPSGYPYLADALLFSIIYYWSKRDMFSVVTIYFVTVKGYQLPFAMMFLHLVMGSSLWVDLMGMISGHIYYLLREVLPSKGENACYKNYLARTPKVFDYIANQLDRLYARFLPASGATTGSFQYRPRATETRNHGFIGRGIRLGHS</sequence>
<comment type="function">
    <text evidence="7">May be involved in the degradation of misfolded endoplasmic reticulum (ER) luminal proteins.</text>
</comment>
<keyword evidence="4 7" id="KW-0256">Endoplasmic reticulum</keyword>
<keyword evidence="9" id="KW-1185">Reference proteome</keyword>
<evidence type="ECO:0000313" key="9">
    <source>
        <dbReference type="Proteomes" id="UP000003786"/>
    </source>
</evidence>
<dbReference type="EMBL" id="AP011949">
    <property type="protein sequence ID" value="BAM41782.1"/>
    <property type="molecule type" value="Genomic_DNA"/>
</dbReference>
<proteinExistence type="inferred from homology"/>
<dbReference type="OMA" id="LWRCVTS"/>
<dbReference type="GO" id="GO:0006950">
    <property type="term" value="P:response to stress"/>
    <property type="evidence" value="ECO:0007669"/>
    <property type="project" value="UniProtKB-ARBA"/>
</dbReference>
<gene>
    <name evidence="8" type="ORF">TOT_040000164</name>
</gene>
<organism evidence="8 9">
    <name type="scientific">Theileria orientalis strain Shintoku</name>
    <dbReference type="NCBI Taxonomy" id="869250"/>
    <lineage>
        <taxon>Eukaryota</taxon>
        <taxon>Sar</taxon>
        <taxon>Alveolata</taxon>
        <taxon>Apicomplexa</taxon>
        <taxon>Aconoidasida</taxon>
        <taxon>Piroplasmida</taxon>
        <taxon>Theileriidae</taxon>
        <taxon>Theileria</taxon>
    </lineage>
</organism>
<feature type="transmembrane region" description="Helical" evidence="7">
    <location>
        <begin position="122"/>
        <end position="138"/>
    </location>
</feature>